<protein>
    <submittedName>
        <fullName evidence="2">Uncharacterized protein</fullName>
    </submittedName>
</protein>
<accession>A0ABD1JFR4</accession>
<dbReference type="AlphaFoldDB" id="A0ABD1JFR4"/>
<dbReference type="Proteomes" id="UP001591681">
    <property type="component" value="Unassembled WGS sequence"/>
</dbReference>
<proteinExistence type="predicted"/>
<organism evidence="2 3">
    <name type="scientific">Coilia grayii</name>
    <name type="common">Gray's grenadier anchovy</name>
    <dbReference type="NCBI Taxonomy" id="363190"/>
    <lineage>
        <taxon>Eukaryota</taxon>
        <taxon>Metazoa</taxon>
        <taxon>Chordata</taxon>
        <taxon>Craniata</taxon>
        <taxon>Vertebrata</taxon>
        <taxon>Euteleostomi</taxon>
        <taxon>Actinopterygii</taxon>
        <taxon>Neopterygii</taxon>
        <taxon>Teleostei</taxon>
        <taxon>Clupei</taxon>
        <taxon>Clupeiformes</taxon>
        <taxon>Clupeoidei</taxon>
        <taxon>Engraulidae</taxon>
        <taxon>Coilinae</taxon>
        <taxon>Coilia</taxon>
    </lineage>
</organism>
<name>A0ABD1JFR4_9TELE</name>
<gene>
    <name evidence="2" type="ORF">ACEWY4_020451</name>
</gene>
<comment type="caution">
    <text evidence="2">The sequence shown here is derived from an EMBL/GenBank/DDBJ whole genome shotgun (WGS) entry which is preliminary data.</text>
</comment>
<feature type="region of interest" description="Disordered" evidence="1">
    <location>
        <begin position="220"/>
        <end position="241"/>
    </location>
</feature>
<sequence length="315" mass="35465">MGKCKFNDNRLSRQEFANWLKRVPDDDSEAYCTLCKRTLKLGTLGVRAPESHVKASKHEESANAACSFVKREVLQDITTAQLINLDIGEKNNLMPVHCVDVSLGAEEALKCRHEDFISFKQMQKRLDVFLHGVIGKAYPDLWVFCKKLLLLSHGQASVERGFSVNKEIETENMQEETLVAHRLVCNYVAIHGGVTRVPLTHDLMKSVMAAKSRYRVHLDEERKRKEAEAQGKKSAHAEEELQDLKVKRDSLRKVIESLGKDADDLAEQAEGKAGSKMAQLLSKSNALRRAAKDKLSQLKVLEDKITTKSAELRSI</sequence>
<reference evidence="2 3" key="1">
    <citation type="submission" date="2024-09" db="EMBL/GenBank/DDBJ databases">
        <title>A chromosome-level genome assembly of Gray's grenadier anchovy, Coilia grayii.</title>
        <authorList>
            <person name="Fu Z."/>
        </authorList>
    </citation>
    <scope>NUCLEOTIDE SEQUENCE [LARGE SCALE GENOMIC DNA]</scope>
    <source>
        <strain evidence="2">G4</strain>
        <tissue evidence="2">Muscle</tissue>
    </source>
</reference>
<evidence type="ECO:0000313" key="3">
    <source>
        <dbReference type="Proteomes" id="UP001591681"/>
    </source>
</evidence>
<keyword evidence="3" id="KW-1185">Reference proteome</keyword>
<evidence type="ECO:0000256" key="1">
    <source>
        <dbReference type="SAM" id="MobiDB-lite"/>
    </source>
</evidence>
<dbReference type="EMBL" id="JBHFQA010000017">
    <property type="protein sequence ID" value="KAL2084933.1"/>
    <property type="molecule type" value="Genomic_DNA"/>
</dbReference>
<evidence type="ECO:0000313" key="2">
    <source>
        <dbReference type="EMBL" id="KAL2084933.1"/>
    </source>
</evidence>